<sequence>MARNSTAVQLMDLLIKETTGGVGKMNFYVIKTKDKEHGGVRMYNPNNEFAKYDVHKGKIACKLRGHSLLSTKED</sequence>
<accession>A0AC35U2C1</accession>
<name>A0AC35U2C1_9BILA</name>
<evidence type="ECO:0000313" key="2">
    <source>
        <dbReference type="WBParaSite" id="RSKR_0000650300.1"/>
    </source>
</evidence>
<proteinExistence type="predicted"/>
<reference evidence="2" key="1">
    <citation type="submission" date="2016-11" db="UniProtKB">
        <authorList>
            <consortium name="WormBaseParasite"/>
        </authorList>
    </citation>
    <scope>IDENTIFICATION</scope>
    <source>
        <strain evidence="2">KR3021</strain>
    </source>
</reference>
<evidence type="ECO:0000313" key="1">
    <source>
        <dbReference type="Proteomes" id="UP000095286"/>
    </source>
</evidence>
<protein>
    <submittedName>
        <fullName evidence="2">Ribosomal_L33 domain-containing protein</fullName>
    </submittedName>
</protein>
<dbReference type="Proteomes" id="UP000095286">
    <property type="component" value="Unplaced"/>
</dbReference>
<dbReference type="WBParaSite" id="RSKR_0000650300.1">
    <property type="protein sequence ID" value="RSKR_0000650300.1"/>
    <property type="gene ID" value="RSKR_0000650300"/>
</dbReference>
<organism evidence="1 2">
    <name type="scientific">Rhabditophanes sp. KR3021</name>
    <dbReference type="NCBI Taxonomy" id="114890"/>
    <lineage>
        <taxon>Eukaryota</taxon>
        <taxon>Metazoa</taxon>
        <taxon>Ecdysozoa</taxon>
        <taxon>Nematoda</taxon>
        <taxon>Chromadorea</taxon>
        <taxon>Rhabditida</taxon>
        <taxon>Tylenchina</taxon>
        <taxon>Panagrolaimomorpha</taxon>
        <taxon>Strongyloidoidea</taxon>
        <taxon>Alloionematidae</taxon>
        <taxon>Rhabditophanes</taxon>
    </lineage>
</organism>